<gene>
    <name evidence="2" type="ORF">SAMN06295910_0426</name>
</gene>
<dbReference type="Proteomes" id="UP000192934">
    <property type="component" value="Chromosome I"/>
</dbReference>
<name>A0A1X7FZ98_9SPHN</name>
<sequence length="107" mass="11418">MLKNIALAAIAAATLASPHIGHAAQIDREAIVRFGDLNLASSAGQAMLASRISAAANKVCYHFGTITLQQFMEQRTCRDELRDRAIDAVNGQMAFNDQPSMSAAASR</sequence>
<reference evidence="3" key="1">
    <citation type="submission" date="2017-04" db="EMBL/GenBank/DDBJ databases">
        <authorList>
            <person name="Varghese N."/>
            <person name="Submissions S."/>
        </authorList>
    </citation>
    <scope>NUCLEOTIDE SEQUENCE [LARGE SCALE GENOMIC DNA]</scope>
    <source>
        <strain evidence="3">Dd16</strain>
    </source>
</reference>
<dbReference type="NCBIfam" id="TIGR04433">
    <property type="entry name" value="UrcA_uranyl"/>
    <property type="match status" value="1"/>
</dbReference>
<accession>A0A1X7FZ98</accession>
<dbReference type="RefSeq" id="WP_085217302.1">
    <property type="nucleotide sequence ID" value="NZ_LT840185.1"/>
</dbReference>
<feature type="signal peptide" evidence="1">
    <location>
        <begin position="1"/>
        <end position="23"/>
    </location>
</feature>
<protein>
    <submittedName>
        <fullName evidence="2">UrcA family protein</fullName>
    </submittedName>
</protein>
<evidence type="ECO:0000256" key="1">
    <source>
        <dbReference type="SAM" id="SignalP"/>
    </source>
</evidence>
<feature type="chain" id="PRO_5012078263" evidence="1">
    <location>
        <begin position="24"/>
        <end position="107"/>
    </location>
</feature>
<keyword evidence="3" id="KW-1185">Reference proteome</keyword>
<evidence type="ECO:0000313" key="3">
    <source>
        <dbReference type="Proteomes" id="UP000192934"/>
    </source>
</evidence>
<dbReference type="InterPro" id="IPR030972">
    <property type="entry name" value="UrcA_uranyl"/>
</dbReference>
<dbReference type="OrthoDB" id="7568104at2"/>
<organism evidence="2 3">
    <name type="scientific">Allosphingosinicella indica</name>
    <dbReference type="NCBI Taxonomy" id="941907"/>
    <lineage>
        <taxon>Bacteria</taxon>
        <taxon>Pseudomonadati</taxon>
        <taxon>Pseudomonadota</taxon>
        <taxon>Alphaproteobacteria</taxon>
        <taxon>Sphingomonadales</taxon>
        <taxon>Sphingomonadaceae</taxon>
        <taxon>Allosphingosinicella</taxon>
    </lineage>
</organism>
<proteinExistence type="predicted"/>
<dbReference type="AlphaFoldDB" id="A0A1X7FZ98"/>
<evidence type="ECO:0000313" key="2">
    <source>
        <dbReference type="EMBL" id="SMF61438.1"/>
    </source>
</evidence>
<keyword evidence="1" id="KW-0732">Signal</keyword>
<dbReference type="EMBL" id="LT840185">
    <property type="protein sequence ID" value="SMF61438.1"/>
    <property type="molecule type" value="Genomic_DNA"/>
</dbReference>